<organism evidence="12">
    <name type="scientific">Thelazia callipaeda</name>
    <name type="common">Oriental eyeworm</name>
    <name type="synonym">Parasitic nematode</name>
    <dbReference type="NCBI Taxonomy" id="103827"/>
    <lineage>
        <taxon>Eukaryota</taxon>
        <taxon>Metazoa</taxon>
        <taxon>Ecdysozoa</taxon>
        <taxon>Nematoda</taxon>
        <taxon>Chromadorea</taxon>
        <taxon>Rhabditida</taxon>
        <taxon>Spirurina</taxon>
        <taxon>Spiruromorpha</taxon>
        <taxon>Thelazioidea</taxon>
        <taxon>Thelaziidae</taxon>
        <taxon>Thelazia</taxon>
    </lineage>
</organism>
<dbReference type="InterPro" id="IPR004686">
    <property type="entry name" value="Mtc"/>
</dbReference>
<dbReference type="GO" id="GO:0005743">
    <property type="term" value="C:mitochondrial inner membrane"/>
    <property type="evidence" value="ECO:0007669"/>
    <property type="project" value="TreeGrafter"/>
</dbReference>
<proteinExistence type="inferred from homology"/>
<evidence type="ECO:0000256" key="4">
    <source>
        <dbReference type="ARBA" id="ARBA00022692"/>
    </source>
</evidence>
<feature type="transmembrane region" description="Helical" evidence="9">
    <location>
        <begin position="97"/>
        <end position="120"/>
    </location>
</feature>
<evidence type="ECO:0000256" key="8">
    <source>
        <dbReference type="ARBA" id="ARBA00023136"/>
    </source>
</evidence>
<evidence type="ECO:0000313" key="12">
    <source>
        <dbReference type="WBParaSite" id="TCLT_0000161701-mRNA-1"/>
    </source>
</evidence>
<evidence type="ECO:0000256" key="7">
    <source>
        <dbReference type="ARBA" id="ARBA00023128"/>
    </source>
</evidence>
<keyword evidence="7" id="KW-0496">Mitochondrion</keyword>
<dbReference type="EMBL" id="UYYF01000226">
    <property type="protein sequence ID" value="VDM97155.1"/>
    <property type="molecule type" value="Genomic_DNA"/>
</dbReference>
<dbReference type="WBParaSite" id="TCLT_0000161701-mRNA-1">
    <property type="protein sequence ID" value="TCLT_0000161701-mRNA-1"/>
    <property type="gene ID" value="TCLT_0000161701"/>
</dbReference>
<dbReference type="GO" id="GO:0140300">
    <property type="term" value="P:serine import into mitochondrion"/>
    <property type="evidence" value="ECO:0007669"/>
    <property type="project" value="TreeGrafter"/>
</dbReference>
<dbReference type="OMA" id="GRVRHCA"/>
<dbReference type="STRING" id="103827.A0A0N5CN70"/>
<evidence type="ECO:0000256" key="1">
    <source>
        <dbReference type="ARBA" id="ARBA00004225"/>
    </source>
</evidence>
<dbReference type="OrthoDB" id="6608471at2759"/>
<keyword evidence="3" id="KW-0813">Transport</keyword>
<evidence type="ECO:0000256" key="6">
    <source>
        <dbReference type="ARBA" id="ARBA00022989"/>
    </source>
</evidence>
<accession>A0A0N5CN70</accession>
<keyword evidence="4 9" id="KW-0812">Transmembrane</keyword>
<evidence type="ECO:0000256" key="9">
    <source>
        <dbReference type="SAM" id="Phobius"/>
    </source>
</evidence>
<evidence type="ECO:0000256" key="3">
    <source>
        <dbReference type="ARBA" id="ARBA00022448"/>
    </source>
</evidence>
<dbReference type="NCBIfam" id="TIGR00798">
    <property type="entry name" value="mtc"/>
    <property type="match status" value="1"/>
</dbReference>
<reference evidence="10 11" key="2">
    <citation type="submission" date="2018-11" db="EMBL/GenBank/DDBJ databases">
        <authorList>
            <consortium name="Pathogen Informatics"/>
        </authorList>
    </citation>
    <scope>NUCLEOTIDE SEQUENCE [LARGE SCALE GENOMIC DNA]</scope>
</reference>
<comment type="subcellular location">
    <subcellularLocation>
        <location evidence="1">Mitochondrion membrane</location>
        <topology evidence="1">Multi-pass membrane protein</topology>
    </subcellularLocation>
</comment>
<dbReference type="PANTHER" id="PTHR11153:SF8">
    <property type="entry name" value="SIDEROFLEXIN-1"/>
    <property type="match status" value="1"/>
</dbReference>
<keyword evidence="5" id="KW-0029">Amino-acid transport</keyword>
<evidence type="ECO:0000313" key="10">
    <source>
        <dbReference type="EMBL" id="VDM97155.1"/>
    </source>
</evidence>
<keyword evidence="6 9" id="KW-1133">Transmembrane helix</keyword>
<feature type="transmembrane region" description="Helical" evidence="9">
    <location>
        <begin position="126"/>
        <end position="146"/>
    </location>
</feature>
<sequence>MDLLSRLEHKVPENLTVEQLWHAKQIFDSAYHPVTNELMVLPGRMSFQVPGNMLLTGAMLTFYKSSSAVVFWQWMNQSFNAIVNYTNRSGDSVSTRLLLSSYICATGGAVTAALGLNSLVKSMSPLIGRFVPFCAVAVANAINIPLMRSKELFDGIVIVDEKGKEVGTSKKVAGIAIMNVTISRIAMATPSFLCIPVLMNKIVKKAWYKKRPWISAPLQTVLAGLVLTFATPLCCAIFPQMSSIETRYLEPEVQDKIKNLEDPPERVYYNKGL</sequence>
<keyword evidence="8 9" id="KW-0472">Membrane</keyword>
<dbReference type="PANTHER" id="PTHR11153">
    <property type="entry name" value="SIDEROFLEXIN"/>
    <property type="match status" value="1"/>
</dbReference>
<dbReference type="AlphaFoldDB" id="A0A0N5CN70"/>
<dbReference type="Proteomes" id="UP000276776">
    <property type="component" value="Unassembled WGS sequence"/>
</dbReference>
<feature type="transmembrane region" description="Helical" evidence="9">
    <location>
        <begin position="218"/>
        <end position="238"/>
    </location>
</feature>
<evidence type="ECO:0000256" key="5">
    <source>
        <dbReference type="ARBA" id="ARBA00022970"/>
    </source>
</evidence>
<evidence type="ECO:0000256" key="2">
    <source>
        <dbReference type="ARBA" id="ARBA00005974"/>
    </source>
</evidence>
<reference evidence="12" key="1">
    <citation type="submission" date="2017-02" db="UniProtKB">
        <authorList>
            <consortium name="WormBaseParasite"/>
        </authorList>
    </citation>
    <scope>IDENTIFICATION</scope>
</reference>
<feature type="transmembrane region" description="Helical" evidence="9">
    <location>
        <begin position="172"/>
        <end position="198"/>
    </location>
</feature>
<gene>
    <name evidence="10" type="ORF">TCLT_LOCUS1618</name>
</gene>
<comment type="similarity">
    <text evidence="2">Belongs to the sideroflexin family.</text>
</comment>
<name>A0A0N5CN70_THECL</name>
<evidence type="ECO:0000313" key="11">
    <source>
        <dbReference type="Proteomes" id="UP000276776"/>
    </source>
</evidence>
<keyword evidence="11" id="KW-1185">Reference proteome</keyword>
<protein>
    <submittedName>
        <fullName evidence="12">Sidoreflexin</fullName>
    </submittedName>
</protein>
<dbReference type="GO" id="GO:0015075">
    <property type="term" value="F:monoatomic ion transmembrane transporter activity"/>
    <property type="evidence" value="ECO:0007669"/>
    <property type="project" value="InterPro"/>
</dbReference>
<dbReference type="Pfam" id="PF03820">
    <property type="entry name" value="SFXNs"/>
    <property type="match status" value="1"/>
</dbReference>